<protein>
    <submittedName>
        <fullName evidence="1">Uncharacterized protein</fullName>
    </submittedName>
</protein>
<accession>A0ABV0VK50</accession>
<keyword evidence="2" id="KW-1185">Reference proteome</keyword>
<name>A0ABV0VK50_9TELE</name>
<sequence>MWTMLSYLLRHIRSVLSGTKNHLQIKTSGATSWLITLLELHVAPSVRVISRTVAQQFGCSVIHSLHFFTKQTSEDYELDSTRGAFSGRRLQRVDTNRHNKLISKAIITKG</sequence>
<evidence type="ECO:0000313" key="1">
    <source>
        <dbReference type="EMBL" id="MEQ2257641.1"/>
    </source>
</evidence>
<dbReference type="EMBL" id="JAHRIQ010111957">
    <property type="protein sequence ID" value="MEQ2257641.1"/>
    <property type="molecule type" value="Genomic_DNA"/>
</dbReference>
<evidence type="ECO:0000313" key="2">
    <source>
        <dbReference type="Proteomes" id="UP001482620"/>
    </source>
</evidence>
<gene>
    <name evidence="1" type="ORF">ILYODFUR_036785</name>
</gene>
<organism evidence="1 2">
    <name type="scientific">Ilyodon furcidens</name>
    <name type="common">goldbreast splitfin</name>
    <dbReference type="NCBI Taxonomy" id="33524"/>
    <lineage>
        <taxon>Eukaryota</taxon>
        <taxon>Metazoa</taxon>
        <taxon>Chordata</taxon>
        <taxon>Craniata</taxon>
        <taxon>Vertebrata</taxon>
        <taxon>Euteleostomi</taxon>
        <taxon>Actinopterygii</taxon>
        <taxon>Neopterygii</taxon>
        <taxon>Teleostei</taxon>
        <taxon>Neoteleostei</taxon>
        <taxon>Acanthomorphata</taxon>
        <taxon>Ovalentaria</taxon>
        <taxon>Atherinomorphae</taxon>
        <taxon>Cyprinodontiformes</taxon>
        <taxon>Goodeidae</taxon>
        <taxon>Ilyodon</taxon>
    </lineage>
</organism>
<dbReference type="Proteomes" id="UP001482620">
    <property type="component" value="Unassembled WGS sequence"/>
</dbReference>
<reference evidence="1 2" key="1">
    <citation type="submission" date="2021-06" db="EMBL/GenBank/DDBJ databases">
        <authorList>
            <person name="Palmer J.M."/>
        </authorList>
    </citation>
    <scope>NUCLEOTIDE SEQUENCE [LARGE SCALE GENOMIC DNA]</scope>
    <source>
        <strain evidence="2">if_2019</strain>
        <tissue evidence="1">Muscle</tissue>
    </source>
</reference>
<proteinExistence type="predicted"/>
<comment type="caution">
    <text evidence="1">The sequence shown here is derived from an EMBL/GenBank/DDBJ whole genome shotgun (WGS) entry which is preliminary data.</text>
</comment>